<dbReference type="PANTHER" id="PTHR30372:SF4">
    <property type="entry name" value="LIPID-A-DISACCHARIDE SYNTHASE, MITOCHONDRIAL-RELATED"/>
    <property type="match status" value="1"/>
</dbReference>
<dbReference type="Pfam" id="PF02684">
    <property type="entry name" value="LpxB"/>
    <property type="match status" value="1"/>
</dbReference>
<keyword evidence="9 11" id="KW-0443">Lipid metabolism</keyword>
<evidence type="ECO:0000313" key="13">
    <source>
        <dbReference type="EMBL" id="GLQ60998.1"/>
    </source>
</evidence>
<evidence type="ECO:0000256" key="2">
    <source>
        <dbReference type="ARBA" id="ARBA00007868"/>
    </source>
</evidence>
<keyword evidence="5 11" id="KW-0444">Lipid biosynthesis</keyword>
<dbReference type="SUPFAM" id="SSF53756">
    <property type="entry name" value="UDP-Glycosyltransferase/glycogen phosphorylase"/>
    <property type="match status" value="1"/>
</dbReference>
<evidence type="ECO:0000256" key="12">
    <source>
        <dbReference type="SAM" id="MobiDB-lite"/>
    </source>
</evidence>
<comment type="function">
    <text evidence="1 11">Condensation of UDP-2,3-diacylglucosamine and 2,3-diacylglucosamine-1-phosphate to form lipid A disaccharide, a precursor of lipid A, a phosphorylated glycolipid that anchors the lipopolysaccharide to the outer membrane of the cell.</text>
</comment>
<evidence type="ECO:0000256" key="7">
    <source>
        <dbReference type="ARBA" id="ARBA00022676"/>
    </source>
</evidence>
<evidence type="ECO:0000313" key="14">
    <source>
        <dbReference type="Proteomes" id="UP001156613"/>
    </source>
</evidence>
<evidence type="ECO:0000256" key="6">
    <source>
        <dbReference type="ARBA" id="ARBA00022556"/>
    </source>
</evidence>
<keyword evidence="6 11" id="KW-0441">Lipid A biosynthesis</keyword>
<dbReference type="EC" id="2.4.1.182" evidence="3 11"/>
<evidence type="ECO:0000256" key="9">
    <source>
        <dbReference type="ARBA" id="ARBA00023098"/>
    </source>
</evidence>
<dbReference type="InterPro" id="IPR003835">
    <property type="entry name" value="Glyco_trans_19"/>
</dbReference>
<organism evidence="13 14">
    <name type="scientific">Gluconobacter japonicus</name>
    <dbReference type="NCBI Taxonomy" id="376620"/>
    <lineage>
        <taxon>Bacteria</taxon>
        <taxon>Pseudomonadati</taxon>
        <taxon>Pseudomonadota</taxon>
        <taxon>Alphaproteobacteria</taxon>
        <taxon>Acetobacterales</taxon>
        <taxon>Acetobacteraceae</taxon>
        <taxon>Gluconobacter</taxon>
    </lineage>
</organism>
<evidence type="ECO:0000256" key="11">
    <source>
        <dbReference type="HAMAP-Rule" id="MF_00392"/>
    </source>
</evidence>
<evidence type="ECO:0000256" key="3">
    <source>
        <dbReference type="ARBA" id="ARBA00012687"/>
    </source>
</evidence>
<dbReference type="NCBIfam" id="TIGR00215">
    <property type="entry name" value="lpxB"/>
    <property type="match status" value="1"/>
</dbReference>
<comment type="pathway">
    <text evidence="11">Bacterial outer membrane biogenesis; LPS lipid A biosynthesis.</text>
</comment>
<dbReference type="EMBL" id="BSNT01000075">
    <property type="protein sequence ID" value="GLQ60998.1"/>
    <property type="molecule type" value="Genomic_DNA"/>
</dbReference>
<dbReference type="Proteomes" id="UP001156613">
    <property type="component" value="Unassembled WGS sequence"/>
</dbReference>
<name>A0ABQ5WMQ6_GLUJA</name>
<reference evidence="14" key="1">
    <citation type="journal article" date="2019" name="Int. J. Syst. Evol. Microbiol.">
        <title>The Global Catalogue of Microorganisms (GCM) 10K type strain sequencing project: providing services to taxonomists for standard genome sequencing and annotation.</title>
        <authorList>
            <consortium name="The Broad Institute Genomics Platform"/>
            <consortium name="The Broad Institute Genome Sequencing Center for Infectious Disease"/>
            <person name="Wu L."/>
            <person name="Ma J."/>
        </authorList>
    </citation>
    <scope>NUCLEOTIDE SEQUENCE [LARGE SCALE GENOMIC DNA]</scope>
    <source>
        <strain evidence="14">NBRC 3271</strain>
    </source>
</reference>
<evidence type="ECO:0000256" key="5">
    <source>
        <dbReference type="ARBA" id="ARBA00022516"/>
    </source>
</evidence>
<comment type="catalytic activity">
    <reaction evidence="10 11">
        <text>a lipid X + a UDP-2-N,3-O-bis[(3R)-3-hydroxyacyl]-alpha-D-glucosamine = a lipid A disaccharide + UDP + H(+)</text>
        <dbReference type="Rhea" id="RHEA:67828"/>
        <dbReference type="ChEBI" id="CHEBI:15378"/>
        <dbReference type="ChEBI" id="CHEBI:58223"/>
        <dbReference type="ChEBI" id="CHEBI:137748"/>
        <dbReference type="ChEBI" id="CHEBI:176338"/>
        <dbReference type="ChEBI" id="CHEBI:176343"/>
        <dbReference type="EC" id="2.4.1.182"/>
    </reaction>
</comment>
<evidence type="ECO:0000256" key="1">
    <source>
        <dbReference type="ARBA" id="ARBA00002056"/>
    </source>
</evidence>
<gene>
    <name evidence="11" type="primary">lpxB</name>
    <name evidence="13" type="ORF">GCM10010937_28010</name>
</gene>
<evidence type="ECO:0000256" key="4">
    <source>
        <dbReference type="ARBA" id="ARBA00020902"/>
    </source>
</evidence>
<dbReference type="Gene3D" id="3.40.50.2000">
    <property type="entry name" value="Glycogen Phosphorylase B"/>
    <property type="match status" value="1"/>
</dbReference>
<proteinExistence type="inferred from homology"/>
<evidence type="ECO:0000256" key="10">
    <source>
        <dbReference type="ARBA" id="ARBA00048975"/>
    </source>
</evidence>
<dbReference type="PANTHER" id="PTHR30372">
    <property type="entry name" value="LIPID-A-DISACCHARIDE SYNTHASE"/>
    <property type="match status" value="1"/>
</dbReference>
<dbReference type="HAMAP" id="MF_00392">
    <property type="entry name" value="LpxB"/>
    <property type="match status" value="1"/>
</dbReference>
<evidence type="ECO:0000256" key="8">
    <source>
        <dbReference type="ARBA" id="ARBA00022679"/>
    </source>
</evidence>
<dbReference type="RefSeq" id="WP_062504691.1">
    <property type="nucleotide sequence ID" value="NZ_BEWO01000004.1"/>
</dbReference>
<comment type="caution">
    <text evidence="13">The sequence shown here is derived from an EMBL/GenBank/DDBJ whole genome shotgun (WGS) entry which is preliminary data.</text>
</comment>
<keyword evidence="7 11" id="KW-0328">Glycosyltransferase</keyword>
<feature type="compositionally biased region" description="Polar residues" evidence="12">
    <location>
        <begin position="1"/>
        <end position="18"/>
    </location>
</feature>
<protein>
    <recommendedName>
        <fullName evidence="4 11">Lipid-A-disaccharide synthase</fullName>
        <ecNumber evidence="3 11">2.4.1.182</ecNumber>
    </recommendedName>
</protein>
<keyword evidence="8 11" id="KW-0808">Transferase</keyword>
<comment type="similarity">
    <text evidence="2 11">Belongs to the LpxB family.</text>
</comment>
<accession>A0ABQ5WMQ6</accession>
<keyword evidence="14" id="KW-1185">Reference proteome</keyword>
<feature type="region of interest" description="Disordered" evidence="12">
    <location>
        <begin position="1"/>
        <end position="23"/>
    </location>
</feature>
<sequence>MNSLADSGSGDHSMNRSFKSGAPVPQHGRVIWILAGEASGDVIGARLMLALHAQDPSLVFAGVGGGRMEALGLHSLFPMSDLAVMGLVEVLPKVKHLRQRLLEAVQDIELRKPDLVVTIDSPGFTLRLLQKIENSGIKRVHYVAPQVWAWREKRVKEFPGLWDRLLCLLPFEPEWFAQRGLEARFVGHPVLQSGVRQGNAARFRCRHNIPDNAPVLILMPGSRRSEVPKLLPVFRKMLDILRKTHPDICPVIPVAPVIAPTVRNLIRKWPVQPHIVTDIHDKHDAFAAAQGALTKSGTSTLELAMGNVPMVVTYRVNPVTAMMARRMIKVPYVAMVNLLAGREVVPEMLQENCTPEKLAATIGKLLDDPAAADKQRMAFAEVLEKLSPPVGTPADAAASEIMDLLDEPVSRSPRQAKVFSE</sequence>